<dbReference type="Proteomes" id="UP000215509">
    <property type="component" value="Unassembled WGS sequence"/>
</dbReference>
<protein>
    <submittedName>
        <fullName evidence="1">Uncharacterized protein</fullName>
    </submittedName>
</protein>
<organism evidence="1 2">
    <name type="scientific">Paenibacillus rigui</name>
    <dbReference type="NCBI Taxonomy" id="554312"/>
    <lineage>
        <taxon>Bacteria</taxon>
        <taxon>Bacillati</taxon>
        <taxon>Bacillota</taxon>
        <taxon>Bacilli</taxon>
        <taxon>Bacillales</taxon>
        <taxon>Paenibacillaceae</taxon>
        <taxon>Paenibacillus</taxon>
    </lineage>
</organism>
<evidence type="ECO:0000313" key="2">
    <source>
        <dbReference type="Proteomes" id="UP000215509"/>
    </source>
</evidence>
<name>A0A229UPE8_9BACL</name>
<dbReference type="AlphaFoldDB" id="A0A229UPE8"/>
<accession>A0A229UPE8</accession>
<reference evidence="1 2" key="1">
    <citation type="submission" date="2017-07" db="EMBL/GenBank/DDBJ databases">
        <title>Genome sequencing and assembly of Paenibacillus rigui.</title>
        <authorList>
            <person name="Mayilraj S."/>
        </authorList>
    </citation>
    <scope>NUCLEOTIDE SEQUENCE [LARGE SCALE GENOMIC DNA]</scope>
    <source>
        <strain evidence="1 2">JCM 16352</strain>
    </source>
</reference>
<keyword evidence="2" id="KW-1185">Reference proteome</keyword>
<evidence type="ECO:0000313" key="1">
    <source>
        <dbReference type="EMBL" id="OXM85151.1"/>
    </source>
</evidence>
<dbReference type="RefSeq" id="WP_094015914.1">
    <property type="nucleotide sequence ID" value="NZ_NMQW01000023.1"/>
</dbReference>
<gene>
    <name evidence="1" type="ORF">CF651_16220</name>
</gene>
<sequence>MDTNQTVEFIEGCNDDELFLLAEDIGDIITEFNETGEGEFVSFLREITETRGISDLLEEINAVVQFIVSQITRWIEKRAKLIN</sequence>
<proteinExistence type="predicted"/>
<dbReference type="EMBL" id="NMQW01000023">
    <property type="protein sequence ID" value="OXM85151.1"/>
    <property type="molecule type" value="Genomic_DNA"/>
</dbReference>
<comment type="caution">
    <text evidence="1">The sequence shown here is derived from an EMBL/GenBank/DDBJ whole genome shotgun (WGS) entry which is preliminary data.</text>
</comment>